<dbReference type="RefSeq" id="WP_111343100.1">
    <property type="nucleotide sequence ID" value="NZ_QLII01000001.1"/>
</dbReference>
<dbReference type="Pfam" id="PF19765">
    <property type="entry name" value="DUF6252"/>
    <property type="match status" value="1"/>
</dbReference>
<feature type="compositionally biased region" description="Low complexity" evidence="1">
    <location>
        <begin position="29"/>
        <end position="53"/>
    </location>
</feature>
<organism evidence="2 3">
    <name type="scientific">Spirosoma telluris</name>
    <dbReference type="NCBI Taxonomy" id="2183553"/>
    <lineage>
        <taxon>Bacteria</taxon>
        <taxon>Pseudomonadati</taxon>
        <taxon>Bacteroidota</taxon>
        <taxon>Cytophagia</taxon>
        <taxon>Cytophagales</taxon>
        <taxon>Cytophagaceae</taxon>
        <taxon>Spirosoma</taxon>
    </lineage>
</organism>
<comment type="caution">
    <text evidence="2">The sequence shown here is derived from an EMBL/GenBank/DDBJ whole genome shotgun (WGS) entry which is preliminary data.</text>
</comment>
<dbReference type="AlphaFoldDB" id="A0A327NIU2"/>
<feature type="region of interest" description="Disordered" evidence="1">
    <location>
        <begin position="24"/>
        <end position="53"/>
    </location>
</feature>
<proteinExistence type="predicted"/>
<keyword evidence="3" id="KW-1185">Reference proteome</keyword>
<dbReference type="PROSITE" id="PS51257">
    <property type="entry name" value="PROKAR_LIPOPROTEIN"/>
    <property type="match status" value="1"/>
</dbReference>
<accession>A0A327NIU2</accession>
<reference evidence="2 3" key="1">
    <citation type="submission" date="2018-06" db="EMBL/GenBank/DDBJ databases">
        <title>Spirosoma sp. HMF3257 Genome sequencing and assembly.</title>
        <authorList>
            <person name="Kang H."/>
            <person name="Cha I."/>
            <person name="Kim H."/>
            <person name="Kang J."/>
            <person name="Joh K."/>
        </authorList>
    </citation>
    <scope>NUCLEOTIDE SEQUENCE [LARGE SCALE GENOMIC DNA]</scope>
    <source>
        <strain evidence="2 3">HMF3257</strain>
    </source>
</reference>
<evidence type="ECO:0000313" key="2">
    <source>
        <dbReference type="EMBL" id="RAI75092.1"/>
    </source>
</evidence>
<sequence>MKTLRVIAIVAISGVVGLSSCSKKSDDVIPAPTQTTPTTTITPTTTTATTTPTQSTTQATSTLGFYTKIDGKVFQPDLVYARVAAPGNDGYYAIYGLDSKTSDVVMIALPYSALIGTHPLSYVNFGALSLGDGSDSFSTRVQPGEGTVTITNMTTTTVEGTFSFTAYSDKGVKRTITEGKFSVPFK</sequence>
<dbReference type="EMBL" id="QLII01000001">
    <property type="protein sequence ID" value="RAI75092.1"/>
    <property type="molecule type" value="Genomic_DNA"/>
</dbReference>
<evidence type="ECO:0000256" key="1">
    <source>
        <dbReference type="SAM" id="MobiDB-lite"/>
    </source>
</evidence>
<dbReference type="Proteomes" id="UP000249016">
    <property type="component" value="Unassembled WGS sequence"/>
</dbReference>
<evidence type="ECO:0000313" key="3">
    <source>
        <dbReference type="Proteomes" id="UP000249016"/>
    </source>
</evidence>
<gene>
    <name evidence="2" type="ORF">HMF3257_14385</name>
</gene>
<evidence type="ECO:0008006" key="4">
    <source>
        <dbReference type="Google" id="ProtNLM"/>
    </source>
</evidence>
<name>A0A327NIU2_9BACT</name>
<protein>
    <recommendedName>
        <fullName evidence="4">Lipoprotein</fullName>
    </recommendedName>
</protein>
<dbReference type="InterPro" id="IPR046219">
    <property type="entry name" value="DUF6252"/>
</dbReference>